<proteinExistence type="predicted"/>
<dbReference type="Gene3D" id="3.90.550.10">
    <property type="entry name" value="Spore Coat Polysaccharide Biosynthesis Protein SpsA, Chain A"/>
    <property type="match status" value="1"/>
</dbReference>
<evidence type="ECO:0000256" key="1">
    <source>
        <dbReference type="ARBA" id="ARBA00022676"/>
    </source>
</evidence>
<protein>
    <recommendedName>
        <fullName evidence="3">Glycosyltransferase 2-like domain-containing protein</fullName>
    </recommendedName>
</protein>
<evidence type="ECO:0000259" key="3">
    <source>
        <dbReference type="Pfam" id="PF00535"/>
    </source>
</evidence>
<sequence>MDKYKVSIIIPVYNSAEYLRQCIDSVLCQNYKNIELILVNDGSTDSSKKIIDNYKKKHPTIIKVFHLENSGVSNARNLGLKESTGSLITFVDADDVISTTYIEKLVSPFSEEYNKLCMSVGHMTLVYTDNSDFTERVESTEFETECTAGELLNELSVSRGGGYVWNKIFRHDLLIQNNIFFDPNIAITEDFLFCVQYLDACAGYNVRISNDYGYYYIQRNSSAIHQNKRDVGKVRALEKVLEISKKYPKLNRAIQKDYANHLVSVAFFYGKLSREYFKEIHYNIEYYSNTDFLTWKHRFMLAVGCCFPKIIILFRALKSF</sequence>
<evidence type="ECO:0000313" key="4">
    <source>
        <dbReference type="EMBL" id="PHV55882.1"/>
    </source>
</evidence>
<dbReference type="RefSeq" id="WP_099390776.1">
    <property type="nucleotide sequence ID" value="NZ_PEBM01000055.1"/>
</dbReference>
<keyword evidence="1" id="KW-0328">Glycosyltransferase</keyword>
<dbReference type="GO" id="GO:0016757">
    <property type="term" value="F:glycosyltransferase activity"/>
    <property type="evidence" value="ECO:0007669"/>
    <property type="project" value="UniProtKB-KW"/>
</dbReference>
<accession>A0A2G3NSF3</accession>
<name>A0A2G3NSF3_STRMC</name>
<dbReference type="Pfam" id="PF00535">
    <property type="entry name" value="Glycos_transf_2"/>
    <property type="match status" value="1"/>
</dbReference>
<dbReference type="InterPro" id="IPR001173">
    <property type="entry name" value="Glyco_trans_2-like"/>
</dbReference>
<evidence type="ECO:0000313" key="5">
    <source>
        <dbReference type="Proteomes" id="UP000222913"/>
    </source>
</evidence>
<evidence type="ECO:0000256" key="2">
    <source>
        <dbReference type="ARBA" id="ARBA00022679"/>
    </source>
</evidence>
<comment type="caution">
    <text evidence="4">The sequence shown here is derived from an EMBL/GenBank/DDBJ whole genome shotgun (WGS) entry which is preliminary data.</text>
</comment>
<gene>
    <name evidence="4" type="ORF">CS010_09325</name>
</gene>
<dbReference type="PANTHER" id="PTHR22916">
    <property type="entry name" value="GLYCOSYLTRANSFERASE"/>
    <property type="match status" value="1"/>
</dbReference>
<organism evidence="4 5">
    <name type="scientific">Streptococcus macedonicus</name>
    <name type="common">Streptococcus gallolyticus macedonicus</name>
    <dbReference type="NCBI Taxonomy" id="59310"/>
    <lineage>
        <taxon>Bacteria</taxon>
        <taxon>Bacillati</taxon>
        <taxon>Bacillota</taxon>
        <taxon>Bacilli</taxon>
        <taxon>Lactobacillales</taxon>
        <taxon>Streptococcaceae</taxon>
        <taxon>Streptococcus</taxon>
    </lineage>
</organism>
<reference evidence="4 5" key="1">
    <citation type="submission" date="2017-10" db="EMBL/GenBank/DDBJ databases">
        <title>Whole-genome sequence of three Streptococcus macedonicus strains isolated from Italian cheeses of the Veneto region.</title>
        <authorList>
            <person name="Treu L."/>
            <person name="De Diego-Diaz B."/>
            <person name="Papadimitriou K."/>
            <person name="Tsakalidou E."/>
            <person name="Corich V."/>
            <person name="Giacomini A."/>
        </authorList>
    </citation>
    <scope>NUCLEOTIDE SEQUENCE [LARGE SCALE GENOMIC DNA]</scope>
    <source>
        <strain evidence="4 5">27MV</strain>
    </source>
</reference>
<dbReference type="Proteomes" id="UP000222913">
    <property type="component" value="Unassembled WGS sequence"/>
</dbReference>
<dbReference type="PANTHER" id="PTHR22916:SF51">
    <property type="entry name" value="GLYCOSYLTRANSFERASE EPSH-RELATED"/>
    <property type="match status" value="1"/>
</dbReference>
<dbReference type="AlphaFoldDB" id="A0A2G3NSF3"/>
<keyword evidence="2" id="KW-0808">Transferase</keyword>
<dbReference type="SUPFAM" id="SSF53448">
    <property type="entry name" value="Nucleotide-diphospho-sugar transferases"/>
    <property type="match status" value="1"/>
</dbReference>
<dbReference type="InterPro" id="IPR029044">
    <property type="entry name" value="Nucleotide-diphossugar_trans"/>
</dbReference>
<dbReference type="CDD" id="cd00761">
    <property type="entry name" value="Glyco_tranf_GTA_type"/>
    <property type="match status" value="1"/>
</dbReference>
<dbReference type="EMBL" id="PEBM01000055">
    <property type="protein sequence ID" value="PHV55882.1"/>
    <property type="molecule type" value="Genomic_DNA"/>
</dbReference>
<feature type="domain" description="Glycosyltransferase 2-like" evidence="3">
    <location>
        <begin position="7"/>
        <end position="117"/>
    </location>
</feature>